<evidence type="ECO:0000256" key="2">
    <source>
        <dbReference type="ARBA" id="ARBA00023235"/>
    </source>
</evidence>
<organism evidence="4">
    <name type="scientific">candidate division WOR-3 bacterium</name>
    <dbReference type="NCBI Taxonomy" id="2052148"/>
    <lineage>
        <taxon>Bacteria</taxon>
        <taxon>Bacteria division WOR-3</taxon>
    </lineage>
</organism>
<dbReference type="CDD" id="cd05637">
    <property type="entry name" value="SIS_PGI_PMI_2"/>
    <property type="match status" value="1"/>
</dbReference>
<dbReference type="NCBIfam" id="TIGR02128">
    <property type="entry name" value="G6PI_arch"/>
    <property type="match status" value="1"/>
</dbReference>
<dbReference type="Proteomes" id="UP000885847">
    <property type="component" value="Unassembled WGS sequence"/>
</dbReference>
<evidence type="ECO:0000259" key="3">
    <source>
        <dbReference type="PROSITE" id="PS51464"/>
    </source>
</evidence>
<protein>
    <submittedName>
        <fullName evidence="4">Bifunctional phosphoglucose/phosphomannose isomerase</fullName>
    </submittedName>
</protein>
<dbReference type="NCBIfam" id="NF006423">
    <property type="entry name" value="PRK08674.1-2"/>
    <property type="match status" value="1"/>
</dbReference>
<proteinExistence type="inferred from homology"/>
<comment type="similarity">
    <text evidence="1">Belongs to the PGI/PMI family.</text>
</comment>
<dbReference type="AlphaFoldDB" id="A0A7C0VBG5"/>
<evidence type="ECO:0000256" key="1">
    <source>
        <dbReference type="ARBA" id="ARBA00010523"/>
    </source>
</evidence>
<dbReference type="GO" id="GO:0005975">
    <property type="term" value="P:carbohydrate metabolic process"/>
    <property type="evidence" value="ECO:0007669"/>
    <property type="project" value="InterPro"/>
</dbReference>
<dbReference type="NCBIfam" id="NF006426">
    <property type="entry name" value="PRK08674.1-6"/>
    <property type="match status" value="1"/>
</dbReference>
<dbReference type="Gene3D" id="3.40.50.10490">
    <property type="entry name" value="Glucose-6-phosphate isomerase like protein, domain 1"/>
    <property type="match status" value="2"/>
</dbReference>
<accession>A0A7C0VBG5</accession>
<dbReference type="GO" id="GO:0097367">
    <property type="term" value="F:carbohydrate derivative binding"/>
    <property type="evidence" value="ECO:0007669"/>
    <property type="project" value="InterPro"/>
</dbReference>
<dbReference type="GO" id="GO:0004347">
    <property type="term" value="F:glucose-6-phosphate isomerase activity"/>
    <property type="evidence" value="ECO:0007669"/>
    <property type="project" value="InterPro"/>
</dbReference>
<sequence length="326" mass="37211">MIELIDILPDDVEKALELEKTIDVKFKGIKNVCIGGMGGSAIGGDLISSFASQMSSVPVFVVRDYELPRFVDSHTLFIGISYSGNTEETVSLYKKARKKKAKMVVITSNGMLEAMALKHNDFTINIPKGYPPRAAIAYLFFPLVFIMRNSGLLDIKQKELKEVVSVLKSDREKAKQWAEEVSLKVKEKVPFIYAEEKFMPVAKRWVTQINENSKALAHFATIPELDHNEIVGWENPKELLKRFFIIFFRSDMESERMKKRIDITIELLESVVGEITQVRTTGEGYIAQAFSLIQKGDYLSYYLAMNYGVEPYPVKRIEELKRRMAE</sequence>
<feature type="domain" description="SIS" evidence="3">
    <location>
        <begin position="22"/>
        <end position="150"/>
    </location>
</feature>
<name>A0A7C0VBG5_UNCW3</name>
<dbReference type="Pfam" id="PF01380">
    <property type="entry name" value="SIS"/>
    <property type="match status" value="1"/>
</dbReference>
<dbReference type="EMBL" id="DQWE01000389">
    <property type="protein sequence ID" value="HDI83767.1"/>
    <property type="molecule type" value="Genomic_DNA"/>
</dbReference>
<comment type="caution">
    <text evidence="4">The sequence shown here is derived from an EMBL/GenBank/DDBJ whole genome shotgun (WGS) entry which is preliminary data.</text>
</comment>
<dbReference type="InterPro" id="IPR046348">
    <property type="entry name" value="SIS_dom_sf"/>
</dbReference>
<dbReference type="GO" id="GO:0004476">
    <property type="term" value="F:mannose-6-phosphate isomerase activity"/>
    <property type="evidence" value="ECO:0007669"/>
    <property type="project" value="InterPro"/>
</dbReference>
<evidence type="ECO:0000313" key="4">
    <source>
        <dbReference type="EMBL" id="HDI83767.1"/>
    </source>
</evidence>
<reference evidence="4" key="1">
    <citation type="journal article" date="2020" name="mSystems">
        <title>Genome- and Community-Level Interaction Insights into Carbon Utilization and Element Cycling Functions of Hydrothermarchaeota in Hydrothermal Sediment.</title>
        <authorList>
            <person name="Zhou Z."/>
            <person name="Liu Y."/>
            <person name="Xu W."/>
            <person name="Pan J."/>
            <person name="Luo Z.H."/>
            <person name="Li M."/>
        </authorList>
    </citation>
    <scope>NUCLEOTIDE SEQUENCE [LARGE SCALE GENOMIC DNA]</scope>
    <source>
        <strain evidence="4">HyVt-102</strain>
    </source>
</reference>
<dbReference type="Pfam" id="PF10432">
    <property type="entry name" value="bact-PGI_C"/>
    <property type="match status" value="1"/>
</dbReference>
<gene>
    <name evidence="4" type="ORF">ENF18_08275</name>
</gene>
<dbReference type="PROSITE" id="PS51464">
    <property type="entry name" value="SIS"/>
    <property type="match status" value="1"/>
</dbReference>
<keyword evidence="2 4" id="KW-0413">Isomerase</keyword>
<dbReference type="InterPro" id="IPR001347">
    <property type="entry name" value="SIS_dom"/>
</dbReference>
<dbReference type="SUPFAM" id="SSF53697">
    <property type="entry name" value="SIS domain"/>
    <property type="match status" value="1"/>
</dbReference>
<dbReference type="GO" id="GO:1901135">
    <property type="term" value="P:carbohydrate derivative metabolic process"/>
    <property type="evidence" value="ECO:0007669"/>
    <property type="project" value="InterPro"/>
</dbReference>
<dbReference type="InterPro" id="IPR019490">
    <property type="entry name" value="Glu6P/Mann6P_isomerase_C"/>
</dbReference>